<reference evidence="3 4" key="1">
    <citation type="journal article" date="2013" name="Front. Plant Sci.">
        <title>The Reference Genome of the Halophytic Plant Eutrema salsugineum.</title>
        <authorList>
            <person name="Yang R."/>
            <person name="Jarvis D.E."/>
            <person name="Chen H."/>
            <person name="Beilstein M.A."/>
            <person name="Grimwood J."/>
            <person name="Jenkins J."/>
            <person name="Shu S."/>
            <person name="Prochnik S."/>
            <person name="Xin M."/>
            <person name="Ma C."/>
            <person name="Schmutz J."/>
            <person name="Wing R.A."/>
            <person name="Mitchell-Olds T."/>
            <person name="Schumaker K.S."/>
            <person name="Wang X."/>
        </authorList>
    </citation>
    <scope>NUCLEOTIDE SEQUENCE [LARGE SCALE GENOMIC DNA]</scope>
</reference>
<feature type="chain" id="PRO_5004721995" evidence="2">
    <location>
        <begin position="25"/>
        <end position="116"/>
    </location>
</feature>
<evidence type="ECO:0000313" key="3">
    <source>
        <dbReference type="EMBL" id="ESQ54130.1"/>
    </source>
</evidence>
<evidence type="ECO:0000256" key="1">
    <source>
        <dbReference type="SAM" id="MobiDB-lite"/>
    </source>
</evidence>
<dbReference type="Proteomes" id="UP000030689">
    <property type="component" value="Unassembled WGS sequence"/>
</dbReference>
<gene>
    <name evidence="3" type="ORF">EUTSA_v10026598mg</name>
</gene>
<accession>V4LU34</accession>
<dbReference type="EMBL" id="KI517384">
    <property type="protein sequence ID" value="ESQ54130.1"/>
    <property type="molecule type" value="Genomic_DNA"/>
</dbReference>
<feature type="region of interest" description="Disordered" evidence="1">
    <location>
        <begin position="69"/>
        <end position="91"/>
    </location>
</feature>
<dbReference type="OrthoDB" id="1112903at2759"/>
<organism evidence="3 4">
    <name type="scientific">Eutrema salsugineum</name>
    <name type="common">Saltwater cress</name>
    <name type="synonym">Sisymbrium salsugineum</name>
    <dbReference type="NCBI Taxonomy" id="72664"/>
    <lineage>
        <taxon>Eukaryota</taxon>
        <taxon>Viridiplantae</taxon>
        <taxon>Streptophyta</taxon>
        <taxon>Embryophyta</taxon>
        <taxon>Tracheophyta</taxon>
        <taxon>Spermatophyta</taxon>
        <taxon>Magnoliopsida</taxon>
        <taxon>eudicotyledons</taxon>
        <taxon>Gunneridae</taxon>
        <taxon>Pentapetalae</taxon>
        <taxon>rosids</taxon>
        <taxon>malvids</taxon>
        <taxon>Brassicales</taxon>
        <taxon>Brassicaceae</taxon>
        <taxon>Eutremeae</taxon>
        <taxon>Eutrema</taxon>
    </lineage>
</organism>
<feature type="signal peptide" evidence="2">
    <location>
        <begin position="1"/>
        <end position="24"/>
    </location>
</feature>
<keyword evidence="4" id="KW-1185">Reference proteome</keyword>
<keyword evidence="2" id="KW-0732">Signal</keyword>
<dbReference type="Gramene" id="ESQ54130">
    <property type="protein sequence ID" value="ESQ54130"/>
    <property type="gene ID" value="EUTSA_v10026598mg"/>
</dbReference>
<evidence type="ECO:0000313" key="4">
    <source>
        <dbReference type="Proteomes" id="UP000030689"/>
    </source>
</evidence>
<feature type="compositionally biased region" description="Basic residues" evidence="1">
    <location>
        <begin position="69"/>
        <end position="81"/>
    </location>
</feature>
<name>V4LU34_EUTSA</name>
<protein>
    <submittedName>
        <fullName evidence="3">Uncharacterized protein</fullName>
    </submittedName>
</protein>
<proteinExistence type="predicted"/>
<dbReference type="KEGG" id="eus:EUTSA_v10026598mg"/>
<sequence length="116" mass="12675">MRTFICSLVIVVLLLLSQTLPILSENQENEAKILLASWGRRLAGHGDSNPSDHGETLRVFMRKVRSGGFGKNRRRSRRRVRNGGSGGSSATSRPCLSIAFRFGSAAASSVLLMIFL</sequence>
<evidence type="ECO:0000256" key="2">
    <source>
        <dbReference type="SAM" id="SignalP"/>
    </source>
</evidence>
<dbReference type="AlphaFoldDB" id="V4LU34"/>
<dbReference type="OMA" id="HENHGNT"/>